<dbReference type="GO" id="GO:0009234">
    <property type="term" value="P:menaquinone biosynthetic process"/>
    <property type="evidence" value="ECO:0007669"/>
    <property type="project" value="UniProtKB-UniRule"/>
</dbReference>
<comment type="catalytic activity">
    <reaction evidence="4">
        <text>cyclic dehypoxanthinylfutalosinate = 1,4-dihydroxy-6-naphthoate + dihydroxyacetone</text>
        <dbReference type="Rhea" id="RHEA:33087"/>
        <dbReference type="ChEBI" id="CHEBI:16016"/>
        <dbReference type="ChEBI" id="CHEBI:64254"/>
        <dbReference type="ChEBI" id="CHEBI:64270"/>
        <dbReference type="EC" id="4.1.99.29"/>
    </reaction>
</comment>
<dbReference type="Gene3D" id="3.40.190.10">
    <property type="entry name" value="Periplasmic binding protein-like II"/>
    <property type="match status" value="2"/>
</dbReference>
<feature type="binding site" evidence="4">
    <location>
        <begin position="139"/>
        <end position="140"/>
    </location>
    <ligand>
        <name>substrate</name>
    </ligand>
</feature>
<dbReference type="CDD" id="cd13635">
    <property type="entry name" value="PBP2_Ttha1568_Mqnd"/>
    <property type="match status" value="1"/>
</dbReference>
<dbReference type="SUPFAM" id="SSF53850">
    <property type="entry name" value="Periplasmic binding protein-like II"/>
    <property type="match status" value="1"/>
</dbReference>
<organism evidence="5 6">
    <name type="scientific">Leptospira alstonii serovar Sichuan str. 79601</name>
    <dbReference type="NCBI Taxonomy" id="1218565"/>
    <lineage>
        <taxon>Bacteria</taxon>
        <taxon>Pseudomonadati</taxon>
        <taxon>Spirochaetota</taxon>
        <taxon>Spirochaetia</taxon>
        <taxon>Leptospirales</taxon>
        <taxon>Leptospiraceae</taxon>
        <taxon>Leptospira</taxon>
    </lineage>
</organism>
<dbReference type="AlphaFoldDB" id="M6DDI6"/>
<dbReference type="InterPro" id="IPR003773">
    <property type="entry name" value="Menaquinone_biosynth"/>
</dbReference>
<accession>M6DDI6</accession>
<dbReference type="PATRIC" id="fig|1218565.3.peg.816"/>
<keyword evidence="2 4" id="KW-0474">Menaquinone biosynthesis</keyword>
<dbReference type="UniPathway" id="UPA00079"/>
<comment type="caution">
    <text evidence="5">The sequence shown here is derived from an EMBL/GenBank/DDBJ whole genome shotgun (WGS) entry which is preliminary data.</text>
</comment>
<protein>
    <recommendedName>
        <fullName evidence="4">1,4-dihydroxy-6-naphtoate synthase</fullName>
        <ecNumber evidence="4">4.1.99.29</ecNumber>
    </recommendedName>
    <alternativeName>
        <fullName evidence="4">Menaquinone biosynthetic enzyme MqnD</fullName>
    </alternativeName>
</protein>
<dbReference type="Proteomes" id="UP000011988">
    <property type="component" value="Unassembled WGS sequence"/>
</dbReference>
<evidence type="ECO:0000256" key="1">
    <source>
        <dbReference type="ARBA" id="ARBA00004863"/>
    </source>
</evidence>
<evidence type="ECO:0000256" key="2">
    <source>
        <dbReference type="ARBA" id="ARBA00022428"/>
    </source>
</evidence>
<proteinExistence type="inferred from homology"/>
<dbReference type="InterPro" id="IPR030869">
    <property type="entry name" value="MqnD"/>
</dbReference>
<evidence type="ECO:0000313" key="5">
    <source>
        <dbReference type="EMBL" id="EMJ96600.1"/>
    </source>
</evidence>
<reference evidence="5 6" key="1">
    <citation type="submission" date="2013-01" db="EMBL/GenBank/DDBJ databases">
        <authorList>
            <person name="Harkins D.M."/>
            <person name="Durkin A.S."/>
            <person name="Brinkac L.M."/>
            <person name="Haft D.H."/>
            <person name="Selengut J.D."/>
            <person name="Sanka R."/>
            <person name="DePew J."/>
            <person name="Purushe J."/>
            <person name="Galloway R.L."/>
            <person name="Vinetz J.M."/>
            <person name="Sutton G.G."/>
            <person name="Nierman W.C."/>
            <person name="Fouts D.E."/>
        </authorList>
    </citation>
    <scope>NUCLEOTIDE SEQUENCE [LARGE SCALE GENOMIC DNA]</scope>
    <source>
        <strain evidence="5 6">79601</strain>
    </source>
</reference>
<keyword evidence="3 4" id="KW-0456">Lyase</keyword>
<sequence length="305" mass="34837">MGKDKTDLKSIPGPTRISSLFDRSAKRLRKTMEFSLAYSPCPNDTFLFYHLVHGKAAERFRVREELHDVEELNRAAFQGKYQATKLSFAAYFSVMDRYSILDSGSALGRNCGPLLVYKKGKNPGNPKGKKILIPGELTTANLLLKIFLKNDFQTTAVRYDKIIPLLLSGESDFGVLIHEERFTYERQGLSKFQDLGEWWEETTGKHIPLGAIAFRRDLEEKWRENFDSSLKLSLDLATENRETTYEYILKHSQDTTREVVDAHIGLYVNEFTRSLGSEGRDAIFTLYQKGVEAGFLPPGKEKNLF</sequence>
<gene>
    <name evidence="4" type="primary">mqnD</name>
    <name evidence="5" type="ORF">LEP1GSC194_4199</name>
</gene>
<comment type="similarity">
    <text evidence="4">Belongs to the MqnA/MqnD family. MqnD subfamily.</text>
</comment>
<dbReference type="Pfam" id="PF02621">
    <property type="entry name" value="VitK2_biosynth"/>
    <property type="match status" value="1"/>
</dbReference>
<dbReference type="EMBL" id="ANIK01000016">
    <property type="protein sequence ID" value="EMJ96600.1"/>
    <property type="molecule type" value="Genomic_DNA"/>
</dbReference>
<evidence type="ECO:0000256" key="3">
    <source>
        <dbReference type="ARBA" id="ARBA00023239"/>
    </source>
</evidence>
<feature type="binding site" evidence="4">
    <location>
        <begin position="85"/>
        <end position="87"/>
    </location>
    <ligand>
        <name>substrate</name>
    </ligand>
</feature>
<name>M6DDI6_9LEPT</name>
<dbReference type="PANTHER" id="PTHR37167">
    <property type="entry name" value="1,4-DIHYDROXY-6-NAPHTOATE SYNTHASE"/>
    <property type="match status" value="1"/>
</dbReference>
<dbReference type="GO" id="GO:0016830">
    <property type="term" value="F:carbon-carbon lyase activity"/>
    <property type="evidence" value="ECO:0007669"/>
    <property type="project" value="UniProtKB-UniRule"/>
</dbReference>
<comment type="function">
    <text evidence="4">Catalyzes the conversion of cyclic dehypoxanthine futalosine (cyclic DHFL) into 1,4-dihydroxy-6-naphthoate, a step in the biosynthesis of menaquinone (MK, vitamin K2).</text>
</comment>
<feature type="active site" description="Proton acceptor" evidence="4">
    <location>
        <position position="178"/>
    </location>
</feature>
<dbReference type="HAMAP" id="MF_00996">
    <property type="entry name" value="MqnD"/>
    <property type="match status" value="1"/>
</dbReference>
<evidence type="ECO:0000313" key="6">
    <source>
        <dbReference type="Proteomes" id="UP000011988"/>
    </source>
</evidence>
<evidence type="ECO:0000256" key="4">
    <source>
        <dbReference type="HAMAP-Rule" id="MF_00996"/>
    </source>
</evidence>
<comment type="pathway">
    <text evidence="1 4">Quinol/quinone metabolism; menaquinone biosynthesis.</text>
</comment>
<dbReference type="EC" id="4.1.99.29" evidence="4"/>
<dbReference type="PANTHER" id="PTHR37167:SF1">
    <property type="entry name" value="1,4-DIHYDROXY-6-NAPHTOATE SYNTHASE"/>
    <property type="match status" value="1"/>
</dbReference>